<dbReference type="RefSeq" id="WP_114956881.1">
    <property type="nucleotide sequence ID" value="NZ_JBHSJF010000006.1"/>
</dbReference>
<comment type="caution">
    <text evidence="2">The sequence shown here is derived from an EMBL/GenBank/DDBJ whole genome shotgun (WGS) entry which is preliminary data.</text>
</comment>
<organism evidence="2 3">
    <name type="scientific">Flaviflagellibacter deserti</name>
    <dbReference type="NCBI Taxonomy" id="2267266"/>
    <lineage>
        <taxon>Bacteria</taxon>
        <taxon>Pseudomonadati</taxon>
        <taxon>Pseudomonadota</taxon>
        <taxon>Alphaproteobacteria</taxon>
        <taxon>Hyphomicrobiales</taxon>
        <taxon>Flaviflagellibacter</taxon>
    </lineage>
</organism>
<dbReference type="Pfam" id="PF12244">
    <property type="entry name" value="DUF3606"/>
    <property type="match status" value="1"/>
</dbReference>
<keyword evidence="3" id="KW-1185">Reference proteome</keyword>
<feature type="coiled-coil region" evidence="1">
    <location>
        <begin position="35"/>
        <end position="62"/>
    </location>
</feature>
<dbReference type="EMBL" id="JBHSJF010000006">
    <property type="protein sequence ID" value="MFC5068884.1"/>
    <property type="molecule type" value="Genomic_DNA"/>
</dbReference>
<dbReference type="Proteomes" id="UP001595796">
    <property type="component" value="Unassembled WGS sequence"/>
</dbReference>
<sequence>MADDKSKQDERDRSRVAGDERYEIDYFAKEAGVSIDQARELIEKHGNDRETLMAEAAKLTAERRSA</sequence>
<name>A0ABV9Z2T7_9HYPH</name>
<reference evidence="3" key="1">
    <citation type="journal article" date="2019" name="Int. J. Syst. Evol. Microbiol.">
        <title>The Global Catalogue of Microorganisms (GCM) 10K type strain sequencing project: providing services to taxonomists for standard genome sequencing and annotation.</title>
        <authorList>
            <consortium name="The Broad Institute Genomics Platform"/>
            <consortium name="The Broad Institute Genome Sequencing Center for Infectious Disease"/>
            <person name="Wu L."/>
            <person name="Ma J."/>
        </authorList>
    </citation>
    <scope>NUCLEOTIDE SEQUENCE [LARGE SCALE GENOMIC DNA]</scope>
    <source>
        <strain evidence="3">CGMCC 1.16444</strain>
    </source>
</reference>
<gene>
    <name evidence="2" type="ORF">ACFPFW_12785</name>
</gene>
<evidence type="ECO:0000313" key="3">
    <source>
        <dbReference type="Proteomes" id="UP001595796"/>
    </source>
</evidence>
<evidence type="ECO:0000313" key="2">
    <source>
        <dbReference type="EMBL" id="MFC5068884.1"/>
    </source>
</evidence>
<proteinExistence type="predicted"/>
<evidence type="ECO:0000256" key="1">
    <source>
        <dbReference type="SAM" id="Coils"/>
    </source>
</evidence>
<keyword evidence="1" id="KW-0175">Coiled coil</keyword>
<protein>
    <submittedName>
        <fullName evidence="2">DUF3606 domain-containing protein</fullName>
    </submittedName>
</protein>
<accession>A0ABV9Z2T7</accession>
<dbReference type="InterPro" id="IPR022037">
    <property type="entry name" value="DUF3606"/>
</dbReference>